<dbReference type="KEGG" id="fya:KMW28_00995"/>
<dbReference type="Proteomes" id="UP000678679">
    <property type="component" value="Chromosome 1"/>
</dbReference>
<dbReference type="AlphaFoldDB" id="A0AAX1N3W5"/>
<keyword evidence="2" id="KW-1185">Reference proteome</keyword>
<protein>
    <submittedName>
        <fullName evidence="1">Uncharacterized protein</fullName>
    </submittedName>
</protein>
<accession>A0AAX1N3W5</accession>
<proteinExistence type="predicted"/>
<organism evidence="1 2">
    <name type="scientific">Flammeovirga yaeyamensis</name>
    <dbReference type="NCBI Taxonomy" id="367791"/>
    <lineage>
        <taxon>Bacteria</taxon>
        <taxon>Pseudomonadati</taxon>
        <taxon>Bacteroidota</taxon>
        <taxon>Cytophagia</taxon>
        <taxon>Cytophagales</taxon>
        <taxon>Flammeovirgaceae</taxon>
        <taxon>Flammeovirga</taxon>
    </lineage>
</organism>
<gene>
    <name evidence="1" type="ORF">KMW28_00995</name>
</gene>
<sequence length="202" mass="23358">MVIVNILNVLILIAQAIQPLNSAKELISPQEQNISVDENFLISGVSVGKFKVGREIPVNFDQFQLYKDSREIHSEDGIQSQIYYNVFYGDDVVMQVTPRYDYNKKAWDHKISEIVIQSDKFKTAKGIGVNSTIEEFIAQYPDYEIWYTYISGIYVIESKSERAQFMLDENDFTGKIEIENDLNVLSKTDFKQNSKIKSIRLF</sequence>
<dbReference type="RefSeq" id="WP_169664858.1">
    <property type="nucleotide sequence ID" value="NZ_CP076132.1"/>
</dbReference>
<evidence type="ECO:0000313" key="2">
    <source>
        <dbReference type="Proteomes" id="UP000678679"/>
    </source>
</evidence>
<dbReference type="EMBL" id="CP076132">
    <property type="protein sequence ID" value="QWG02191.1"/>
    <property type="molecule type" value="Genomic_DNA"/>
</dbReference>
<name>A0AAX1N3W5_9BACT</name>
<evidence type="ECO:0000313" key="1">
    <source>
        <dbReference type="EMBL" id="QWG02191.1"/>
    </source>
</evidence>
<reference evidence="1 2" key="1">
    <citation type="submission" date="2021-05" db="EMBL/GenBank/DDBJ databases">
        <title>Comparative genomic studies on the polysaccharide-degrading batcterial strains of the Flammeovirga genus.</title>
        <authorList>
            <person name="Zewei F."/>
            <person name="Zheng Z."/>
            <person name="Yu L."/>
            <person name="Ruyue G."/>
            <person name="Yanhong M."/>
            <person name="Yuanyuan C."/>
            <person name="Jingyan G."/>
            <person name="Wenjun H."/>
        </authorList>
    </citation>
    <scope>NUCLEOTIDE SEQUENCE [LARGE SCALE GENOMIC DNA]</scope>
    <source>
        <strain evidence="1 2">NBRC:100898</strain>
    </source>
</reference>